<protein>
    <submittedName>
        <fullName evidence="1">REPA_OB_2 domain-containing protein</fullName>
    </submittedName>
</protein>
<accession>A0A0M3JML9</accession>
<proteinExistence type="predicted"/>
<evidence type="ECO:0000313" key="1">
    <source>
        <dbReference type="WBParaSite" id="ASIM_0000890701-mRNA-1"/>
    </source>
</evidence>
<reference evidence="1" key="1">
    <citation type="submission" date="2017-02" db="UniProtKB">
        <authorList>
            <consortium name="WormBaseParasite"/>
        </authorList>
    </citation>
    <scope>IDENTIFICATION</scope>
</reference>
<name>A0A0M3JML9_ANISI</name>
<dbReference type="WBParaSite" id="ASIM_0000890701-mRNA-1">
    <property type="protein sequence ID" value="ASIM_0000890701-mRNA-1"/>
    <property type="gene ID" value="ASIM_0000890701"/>
</dbReference>
<dbReference type="AlphaFoldDB" id="A0A0M3JML9"/>
<organism evidence="1">
    <name type="scientific">Anisakis simplex</name>
    <name type="common">Herring worm</name>
    <dbReference type="NCBI Taxonomy" id="6269"/>
    <lineage>
        <taxon>Eukaryota</taxon>
        <taxon>Metazoa</taxon>
        <taxon>Ecdysozoa</taxon>
        <taxon>Nematoda</taxon>
        <taxon>Chromadorea</taxon>
        <taxon>Rhabditida</taxon>
        <taxon>Spirurina</taxon>
        <taxon>Ascaridomorpha</taxon>
        <taxon>Ascaridoidea</taxon>
        <taxon>Anisakidae</taxon>
        <taxon>Anisakis</taxon>
        <taxon>Anisakis simplex complex</taxon>
    </lineage>
</organism>
<sequence>LRVAVDDMIEPKASTTYLVGDLVCFKSLIACGAWRESSSSTQMRHFNFIDSDRGIASANQQGNAVISAHVDVDQSIFTEATITSADQIQFGEIPKVISNIPNRRFIFPVHIGNSSDVPNVHGALLS</sequence>